<evidence type="ECO:0000256" key="1">
    <source>
        <dbReference type="SAM" id="SignalP"/>
    </source>
</evidence>
<dbReference type="RefSeq" id="WP_042212065.1">
    <property type="nucleotide sequence ID" value="NZ_BBLU01000001.1"/>
</dbReference>
<sequence length="350" mass="38574">MTVPITHARTGRAIAAVLVAAAALVLAPPATAATAVASGTTLPAAGVSTALLGREITSQNVPAGTSLWVKVEERKFRAGPATSTREVAIGYKRARVTATGRGRSGWIEVEIGGVKGWTPWRFLTAYKPTPDPTRVWTVEDDLQLRSGPGKNYRVKATVPAGTKGIFQNIRRNGWWLIKFGDTYAWTFRKKVSVGGYFDREALLALQHSQVGYREPAWRTNKFNDWIGGNNAWCSVFVSWSFDRIGYAAGVPKRDRFKDYVADLRKAGVLDTTPRASELKRGDVVLLDWYPYEGPTHTGTVDHVSGDYVWLVEGNTTSGTGSLTRGVFYRKRALVDVNAVYDPWDYAWATR</sequence>
<dbReference type="Proteomes" id="UP000183315">
    <property type="component" value="Unassembled WGS sequence"/>
</dbReference>
<organism evidence="2 3">
    <name type="scientific">Demequina mangrovi</name>
    <dbReference type="NCBI Taxonomy" id="1043493"/>
    <lineage>
        <taxon>Bacteria</taxon>
        <taxon>Bacillati</taxon>
        <taxon>Actinomycetota</taxon>
        <taxon>Actinomycetes</taxon>
        <taxon>Micrococcales</taxon>
        <taxon>Demequinaceae</taxon>
        <taxon>Demequina</taxon>
    </lineage>
</organism>
<reference evidence="3" key="1">
    <citation type="submission" date="2016-10" db="EMBL/GenBank/DDBJ databases">
        <authorList>
            <person name="Varghese N."/>
        </authorList>
    </citation>
    <scope>NUCLEOTIDE SEQUENCE [LARGE SCALE GENOMIC DNA]</scope>
    <source>
        <strain evidence="3">DSM 24868</strain>
    </source>
</reference>
<evidence type="ECO:0000313" key="3">
    <source>
        <dbReference type="Proteomes" id="UP000183315"/>
    </source>
</evidence>
<dbReference type="STRING" id="1043493.SAMN05421637_0244"/>
<feature type="signal peptide" evidence="1">
    <location>
        <begin position="1"/>
        <end position="32"/>
    </location>
</feature>
<keyword evidence="3" id="KW-1185">Reference proteome</keyword>
<dbReference type="eggNOG" id="COG5479">
    <property type="taxonomic scope" value="Bacteria"/>
</dbReference>
<dbReference type="Gene3D" id="2.30.30.40">
    <property type="entry name" value="SH3 Domains"/>
    <property type="match status" value="1"/>
</dbReference>
<gene>
    <name evidence="2" type="ORF">SAMN05421637_0244</name>
</gene>
<dbReference type="EMBL" id="FNZI01000001">
    <property type="protein sequence ID" value="SEI86820.1"/>
    <property type="molecule type" value="Genomic_DNA"/>
</dbReference>
<feature type="chain" id="PRO_5010234776" evidence="1">
    <location>
        <begin position="33"/>
        <end position="350"/>
    </location>
</feature>
<keyword evidence="1" id="KW-0732">Signal</keyword>
<dbReference type="OrthoDB" id="5140323at2"/>
<accession>A0A1H6UF84</accession>
<proteinExistence type="predicted"/>
<name>A0A1H6UF84_9MICO</name>
<dbReference type="AlphaFoldDB" id="A0A1H6UF84"/>
<protein>
    <submittedName>
        <fullName evidence="2">Uncharacterized conserved protein YgiM, contains N-terminal SH3 domain, DUF1202 family</fullName>
    </submittedName>
</protein>
<evidence type="ECO:0000313" key="2">
    <source>
        <dbReference type="EMBL" id="SEI86820.1"/>
    </source>
</evidence>